<dbReference type="Pfam" id="PF01978">
    <property type="entry name" value="TrmB"/>
    <property type="match status" value="1"/>
</dbReference>
<evidence type="ECO:0000259" key="2">
    <source>
        <dbReference type="Pfam" id="PF01978"/>
    </source>
</evidence>
<accession>C7NRF4</accession>
<protein>
    <recommendedName>
        <fullName evidence="2">Transcription regulator TrmB N-terminal domain-containing protein</fullName>
    </recommendedName>
</protein>
<dbReference type="GeneID" id="8382671"/>
<dbReference type="Proteomes" id="UP000002071">
    <property type="component" value="Chromosome"/>
</dbReference>
<dbReference type="CDD" id="cd00090">
    <property type="entry name" value="HTH_ARSR"/>
    <property type="match status" value="1"/>
</dbReference>
<name>C7NRF4_HALUD</name>
<dbReference type="EMBL" id="CP001687">
    <property type="protein sequence ID" value="ACV10591.1"/>
    <property type="molecule type" value="Genomic_DNA"/>
</dbReference>
<sequence>MTDDNPNDGGESEDVRSRLEEGAGRAVEEFDERVIDVLSWVLDTETRARIYVYLRANTEQTSEEVADGTGLYPSTVRETLAELHTDGIVVREKREHEGTGNNPYEYSAIAPSELVGDAIGEIQDELNTIVNLDAYLSGDDEETSEPVSITVSDATEETDDSADSE</sequence>
<gene>
    <name evidence="3" type="ordered locus">Huta_0404</name>
</gene>
<feature type="region of interest" description="Disordered" evidence="1">
    <location>
        <begin position="1"/>
        <end position="23"/>
    </location>
</feature>
<dbReference type="SUPFAM" id="SSF46785">
    <property type="entry name" value="Winged helix' DNA-binding domain"/>
    <property type="match status" value="1"/>
</dbReference>
<dbReference type="RefSeq" id="WP_012795468.1">
    <property type="nucleotide sequence ID" value="NC_013158.1"/>
</dbReference>
<evidence type="ECO:0000313" key="4">
    <source>
        <dbReference type="Proteomes" id="UP000002071"/>
    </source>
</evidence>
<dbReference type="Gene3D" id="1.10.10.10">
    <property type="entry name" value="Winged helix-like DNA-binding domain superfamily/Winged helix DNA-binding domain"/>
    <property type="match status" value="1"/>
</dbReference>
<reference evidence="3 4" key="1">
    <citation type="journal article" date="2009" name="Stand. Genomic Sci.">
        <title>Complete genome sequence of Halorhabdus utahensis type strain (AX-2).</title>
        <authorList>
            <person name="Anderson I."/>
            <person name="Tindall B.J."/>
            <person name="Pomrenke H."/>
            <person name="Goker M."/>
            <person name="Lapidus A."/>
            <person name="Nolan M."/>
            <person name="Copeland A."/>
            <person name="Glavina Del Rio T."/>
            <person name="Chen F."/>
            <person name="Tice H."/>
            <person name="Cheng J.F."/>
            <person name="Lucas S."/>
            <person name="Chertkov O."/>
            <person name="Bruce D."/>
            <person name="Brettin T."/>
            <person name="Detter J.C."/>
            <person name="Han C."/>
            <person name="Goodwin L."/>
            <person name="Land M."/>
            <person name="Hauser L."/>
            <person name="Chang Y.J."/>
            <person name="Jeffries C.D."/>
            <person name="Pitluck S."/>
            <person name="Pati A."/>
            <person name="Mavromatis K."/>
            <person name="Ivanova N."/>
            <person name="Ovchinnikova G."/>
            <person name="Chen A."/>
            <person name="Palaniappan K."/>
            <person name="Chain P."/>
            <person name="Rohde M."/>
            <person name="Bristow J."/>
            <person name="Eisen J.A."/>
            <person name="Markowitz V."/>
            <person name="Hugenholtz P."/>
            <person name="Kyrpides N.C."/>
            <person name="Klenk H.P."/>
        </authorList>
    </citation>
    <scope>NUCLEOTIDE SEQUENCE [LARGE SCALE GENOMIC DNA]</scope>
    <source>
        <strain evidence="4">DSM 12940 / JCM 11049 / AX-2</strain>
    </source>
</reference>
<dbReference type="InterPro" id="IPR036390">
    <property type="entry name" value="WH_DNA-bd_sf"/>
</dbReference>
<organism evidence="3 4">
    <name type="scientific">Halorhabdus utahensis (strain DSM 12940 / JCM 11049 / AX-2)</name>
    <dbReference type="NCBI Taxonomy" id="519442"/>
    <lineage>
        <taxon>Archaea</taxon>
        <taxon>Methanobacteriati</taxon>
        <taxon>Methanobacteriota</taxon>
        <taxon>Stenosarchaea group</taxon>
        <taxon>Halobacteria</taxon>
        <taxon>Halobacteriales</taxon>
        <taxon>Haloarculaceae</taxon>
        <taxon>Halorhabdus</taxon>
    </lineage>
</organism>
<dbReference type="InterPro" id="IPR036388">
    <property type="entry name" value="WH-like_DNA-bd_sf"/>
</dbReference>
<feature type="compositionally biased region" description="Acidic residues" evidence="1">
    <location>
        <begin position="154"/>
        <end position="165"/>
    </location>
</feature>
<feature type="compositionally biased region" description="Basic and acidic residues" evidence="1">
    <location>
        <begin position="13"/>
        <end position="23"/>
    </location>
</feature>
<dbReference type="KEGG" id="hut:Huta_0404"/>
<evidence type="ECO:0000313" key="3">
    <source>
        <dbReference type="EMBL" id="ACV10591.1"/>
    </source>
</evidence>
<keyword evidence="4" id="KW-1185">Reference proteome</keyword>
<dbReference type="STRING" id="519442.Huta_0404"/>
<dbReference type="OrthoDB" id="59565at2157"/>
<dbReference type="eggNOG" id="arCOG02241">
    <property type="taxonomic scope" value="Archaea"/>
</dbReference>
<dbReference type="InterPro" id="IPR002831">
    <property type="entry name" value="Tscrpt_reg_TrmB_N"/>
</dbReference>
<dbReference type="AlphaFoldDB" id="C7NRF4"/>
<feature type="region of interest" description="Disordered" evidence="1">
    <location>
        <begin position="137"/>
        <end position="165"/>
    </location>
</feature>
<feature type="compositionally biased region" description="Acidic residues" evidence="1">
    <location>
        <begin position="1"/>
        <end position="12"/>
    </location>
</feature>
<proteinExistence type="predicted"/>
<feature type="domain" description="Transcription regulator TrmB N-terminal" evidence="2">
    <location>
        <begin position="45"/>
        <end position="111"/>
    </location>
</feature>
<evidence type="ECO:0000256" key="1">
    <source>
        <dbReference type="SAM" id="MobiDB-lite"/>
    </source>
</evidence>
<dbReference type="InterPro" id="IPR011991">
    <property type="entry name" value="ArsR-like_HTH"/>
</dbReference>
<dbReference type="HOGENOM" id="CLU_082928_1_0_2"/>